<accession>A0A0E2HQ56</accession>
<gene>
    <name evidence="2" type="ORF">HMPREF1090_02072</name>
</gene>
<dbReference type="InterPro" id="IPR013324">
    <property type="entry name" value="RNA_pol_sigma_r3/r4-like"/>
</dbReference>
<dbReference type="RefSeq" id="WP_002595649.1">
    <property type="nucleotide sequence ID" value="NZ_KB851019.1"/>
</dbReference>
<dbReference type="Proteomes" id="UP000013085">
    <property type="component" value="Unassembled WGS sequence"/>
</dbReference>
<protein>
    <recommendedName>
        <fullName evidence="1">RNA polymerase sigma-70 region 4 domain-containing protein</fullName>
    </recommendedName>
</protein>
<reference evidence="2 3" key="1">
    <citation type="submission" date="2013-01" db="EMBL/GenBank/DDBJ databases">
        <title>The Genome Sequence of Clostridium clostridioforme 90A8.</title>
        <authorList>
            <consortium name="The Broad Institute Genome Sequencing Platform"/>
            <person name="Earl A."/>
            <person name="Ward D."/>
            <person name="Feldgarden M."/>
            <person name="Gevers D."/>
            <person name="Courvalin P."/>
            <person name="Lambert T."/>
            <person name="Walker B."/>
            <person name="Young S.K."/>
            <person name="Zeng Q."/>
            <person name="Gargeya S."/>
            <person name="Fitzgerald M."/>
            <person name="Haas B."/>
            <person name="Abouelleil A."/>
            <person name="Alvarado L."/>
            <person name="Arachchi H.M."/>
            <person name="Berlin A.M."/>
            <person name="Chapman S.B."/>
            <person name="Dewar J."/>
            <person name="Goldberg J."/>
            <person name="Griggs A."/>
            <person name="Gujja S."/>
            <person name="Hansen M."/>
            <person name="Howarth C."/>
            <person name="Imamovic A."/>
            <person name="Larimer J."/>
            <person name="McCowan C."/>
            <person name="Murphy C."/>
            <person name="Neiman D."/>
            <person name="Pearson M."/>
            <person name="Priest M."/>
            <person name="Roberts A."/>
            <person name="Saif S."/>
            <person name="Shea T."/>
            <person name="Sisk P."/>
            <person name="Sykes S."/>
            <person name="Wortman J."/>
            <person name="Nusbaum C."/>
            <person name="Birren B."/>
        </authorList>
    </citation>
    <scope>NUCLEOTIDE SEQUENCE [LARGE SCALE GENOMIC DNA]</scope>
    <source>
        <strain evidence="2 3">90A8</strain>
    </source>
</reference>
<evidence type="ECO:0000259" key="1">
    <source>
        <dbReference type="Pfam" id="PF04545"/>
    </source>
</evidence>
<dbReference type="InterPro" id="IPR007630">
    <property type="entry name" value="RNA_pol_sigma70_r4"/>
</dbReference>
<comment type="caution">
    <text evidence="2">The sequence shown here is derived from an EMBL/GenBank/DDBJ whole genome shotgun (WGS) entry which is preliminary data.</text>
</comment>
<proteinExistence type="predicted"/>
<dbReference type="GO" id="GO:0006352">
    <property type="term" value="P:DNA-templated transcription initiation"/>
    <property type="evidence" value="ECO:0007669"/>
    <property type="project" value="InterPro"/>
</dbReference>
<dbReference type="Gene3D" id="1.10.10.10">
    <property type="entry name" value="Winged helix-like DNA-binding domain superfamily/Winged helix DNA-binding domain"/>
    <property type="match status" value="1"/>
</dbReference>
<dbReference type="HOGENOM" id="CLU_089592_1_0_9"/>
<evidence type="ECO:0000313" key="3">
    <source>
        <dbReference type="Proteomes" id="UP000013085"/>
    </source>
</evidence>
<organism evidence="2 3">
    <name type="scientific">[Clostridium] clostridioforme 90A8</name>
    <dbReference type="NCBI Taxonomy" id="999408"/>
    <lineage>
        <taxon>Bacteria</taxon>
        <taxon>Bacillati</taxon>
        <taxon>Bacillota</taxon>
        <taxon>Clostridia</taxon>
        <taxon>Lachnospirales</taxon>
        <taxon>Lachnospiraceae</taxon>
        <taxon>Enterocloster</taxon>
    </lineage>
</organism>
<dbReference type="SUPFAM" id="SSF88659">
    <property type="entry name" value="Sigma3 and sigma4 domains of RNA polymerase sigma factors"/>
    <property type="match status" value="1"/>
</dbReference>
<dbReference type="AlphaFoldDB" id="A0A0E2HQ56"/>
<evidence type="ECO:0000313" key="2">
    <source>
        <dbReference type="EMBL" id="ENZ16632.1"/>
    </source>
</evidence>
<dbReference type="GO" id="GO:0003700">
    <property type="term" value="F:DNA-binding transcription factor activity"/>
    <property type="evidence" value="ECO:0007669"/>
    <property type="project" value="InterPro"/>
</dbReference>
<dbReference type="Pfam" id="PF04545">
    <property type="entry name" value="Sigma70_r4"/>
    <property type="match status" value="1"/>
</dbReference>
<sequence>MRYSEQFMEHIEYAFNAFCKIVLRYEAINAWRDLKRKEAREISLDYLMSERFFEPSAMDRYFEKQDKPTAFLVLGKEVIVDNEQLATALSRLPKLRREVLLLYYFVGYRDEAIGRLYGRCRSTINSRRNVALKQLRKEWEKLEHEKQEADTF</sequence>
<name>A0A0E2HQ56_9FIRM</name>
<dbReference type="InterPro" id="IPR036388">
    <property type="entry name" value="WH-like_DNA-bd_sf"/>
</dbReference>
<dbReference type="EMBL" id="AGYR01000019">
    <property type="protein sequence ID" value="ENZ16632.1"/>
    <property type="molecule type" value="Genomic_DNA"/>
</dbReference>
<dbReference type="PATRIC" id="fig|999408.3.peg.2220"/>
<feature type="domain" description="RNA polymerase sigma-70 region 4" evidence="1">
    <location>
        <begin position="88"/>
        <end position="137"/>
    </location>
</feature>
<dbReference type="GeneID" id="57960162"/>